<dbReference type="EMBL" id="FYEK01000075">
    <property type="protein sequence ID" value="SNB75069.1"/>
    <property type="molecule type" value="Genomic_DNA"/>
</dbReference>
<reference evidence="2" key="1">
    <citation type="submission" date="2017-06" db="EMBL/GenBank/DDBJ databases">
        <authorList>
            <person name="Varghese N."/>
            <person name="Submissions S."/>
        </authorList>
    </citation>
    <scope>NUCLEOTIDE SEQUENCE [LARGE SCALE GENOMIC DNA]</scope>
    <source>
        <strain evidence="2">JAD2</strain>
    </source>
</reference>
<keyword evidence="2" id="KW-1185">Reference proteome</keyword>
<accession>A0A212RR76</accession>
<dbReference type="InParanoid" id="A0A212RR76"/>
<proteinExistence type="predicted"/>
<dbReference type="Proteomes" id="UP000197025">
    <property type="component" value="Unassembled WGS sequence"/>
</dbReference>
<name>A0A212RR76_9CHLR</name>
<sequence>MREPYIIALMVIILVLTVAPPETVGSISLEQNVDQIDKALMNLTPYVRFADDGIAVFDMNSAKQAGFSESVILLAEEMVAFHNELVKVASLEKVTDVRMIPVALDRYPRLRELFERASREAYFRQESNNGAVPLGLHACGTYSNPVPNYTPPRSTFGPYADPAGTLISWGFHHTAWYACGQLPPYDCPNDFTRDRGYYGPYGYCWSPCFRDQGRTTSGSSYFTIQYGEPNPEVYKSSWPSWWPYWYWDTYVFWWHLTY</sequence>
<dbReference type="AlphaFoldDB" id="A0A212RR76"/>
<evidence type="ECO:0000313" key="1">
    <source>
        <dbReference type="EMBL" id="SNB75069.1"/>
    </source>
</evidence>
<organism evidence="1 2">
    <name type="scientific">Thermoflexus hugenholtzii JAD2</name>
    <dbReference type="NCBI Taxonomy" id="877466"/>
    <lineage>
        <taxon>Bacteria</taxon>
        <taxon>Bacillati</taxon>
        <taxon>Chloroflexota</taxon>
        <taxon>Thermoflexia</taxon>
        <taxon>Thermoflexales</taxon>
        <taxon>Thermoflexaceae</taxon>
        <taxon>Thermoflexus</taxon>
    </lineage>
</organism>
<gene>
    <name evidence="1" type="ORF">SAMN02746019_00018520</name>
</gene>
<protein>
    <submittedName>
        <fullName evidence="1">Uncharacterized protein</fullName>
    </submittedName>
</protein>
<evidence type="ECO:0000313" key="2">
    <source>
        <dbReference type="Proteomes" id="UP000197025"/>
    </source>
</evidence>